<organism evidence="1 2">
    <name type="scientific">Methanothermobacter marburgensis (strain ATCC BAA-927 / DSM 2133 / JCM 14651 / NBRC 100331 / OCM 82 / Marburg)</name>
    <name type="common">Methanobacterium thermoautotrophicum</name>
    <dbReference type="NCBI Taxonomy" id="79929"/>
    <lineage>
        <taxon>Archaea</taxon>
        <taxon>Methanobacteriati</taxon>
        <taxon>Methanobacteriota</taxon>
        <taxon>Methanomada group</taxon>
        <taxon>Methanobacteria</taxon>
        <taxon>Methanobacteriales</taxon>
        <taxon>Methanobacteriaceae</taxon>
        <taxon>Methanothermobacter</taxon>
    </lineage>
</organism>
<name>D9PWZ8_METTM</name>
<dbReference type="PaxDb" id="79929-MTBMA_c11530"/>
<sequence>MKRIYLIALLLLTVSVSGCITSGNSSINQLTPQINDHIKKGDAYFNESALAANSFKLDEALSKCELAESEYSSARSLASEALGHAKDAGDPIVVNYIELLVSELEAKLNATYQLKNAIQMFTLNDTESGNSNIELANGYMLSAKEFERKRQEIVNKNPERFS</sequence>
<dbReference type="STRING" id="79929.MTBMA_c11530"/>
<reference evidence="1 2" key="2">
    <citation type="journal article" date="2010" name="J. Bacteriol.">
        <title>Complete genome sequence of Methanothermobacter marburgensis, a methanoarchaeon model organism.</title>
        <authorList>
            <person name="Liesegang H."/>
            <person name="Kaster A.K."/>
            <person name="Wiezer A."/>
            <person name="Goenrich M."/>
            <person name="Wollherr A."/>
            <person name="Seedorf H."/>
            <person name="Gottschalk G."/>
            <person name="Thauer R.K."/>
        </authorList>
    </citation>
    <scope>NUCLEOTIDE SEQUENCE [LARGE SCALE GENOMIC DNA]</scope>
    <source>
        <strain evidence="2">ATCC BAA-927 / DSM 2133 / JCM 14651 / NBRC 100331 / OCM 82 / Marburg</strain>
    </source>
</reference>
<dbReference type="GeneID" id="43707250"/>
<protein>
    <recommendedName>
        <fullName evidence="3">DUF4398 domain-containing protein</fullName>
    </recommendedName>
</protein>
<dbReference type="AlphaFoldDB" id="D9PWZ8"/>
<evidence type="ECO:0000313" key="2">
    <source>
        <dbReference type="Proteomes" id="UP000000345"/>
    </source>
</evidence>
<dbReference type="RefSeq" id="WP_013295968.1">
    <property type="nucleotide sequence ID" value="NC_014408.1"/>
</dbReference>
<dbReference type="PROSITE" id="PS51257">
    <property type="entry name" value="PROKAR_LIPOPROTEIN"/>
    <property type="match status" value="1"/>
</dbReference>
<dbReference type="Proteomes" id="UP000000345">
    <property type="component" value="Chromosome"/>
</dbReference>
<evidence type="ECO:0000313" key="1">
    <source>
        <dbReference type="EMBL" id="ADL58746.1"/>
    </source>
</evidence>
<gene>
    <name evidence="1" type="ordered locus">MTBMA_c11530</name>
</gene>
<dbReference type="OrthoDB" id="70871at2157"/>
<dbReference type="EMBL" id="CP001710">
    <property type="protein sequence ID" value="ADL58746.1"/>
    <property type="molecule type" value="Genomic_DNA"/>
</dbReference>
<dbReference type="KEGG" id="mmg:MTBMA_c11530"/>
<proteinExistence type="predicted"/>
<dbReference type="GeneID" id="9704861"/>
<evidence type="ECO:0008006" key="3">
    <source>
        <dbReference type="Google" id="ProtNLM"/>
    </source>
</evidence>
<keyword evidence="2" id="KW-1185">Reference proteome</keyword>
<accession>D9PWZ8</accession>
<dbReference type="HOGENOM" id="CLU_131314_0_0_2"/>
<reference key="1">
    <citation type="submission" date="2009-08" db="EMBL/GenBank/DDBJ databases">
        <title>The genome sequence of Methanothermobacter marburgensis.</title>
        <authorList>
            <person name="Kaster A."/>
            <person name="Seedorf H."/>
            <person name="Goenrich M."/>
            <person name="Wiezer A."/>
            <person name="Liesegang H."/>
            <person name="Thauer R."/>
            <person name="Gottschalk G."/>
        </authorList>
    </citation>
    <scope>NUCLEOTIDE SEQUENCE</scope>
    <source>
        <strain>Marburg</strain>
    </source>
</reference>